<keyword evidence="3 5" id="KW-0378">Hydrolase</keyword>
<comment type="catalytic activity">
    <reaction evidence="5 6">
        <text>Exonucleolytic cleavage in either 5'- to 3'- or 3'- to 5'-direction to yield nucleoside 5'-phosphates.</text>
        <dbReference type="EC" id="3.1.11.6"/>
    </reaction>
</comment>
<dbReference type="EC" id="3.1.11.6" evidence="5"/>
<keyword evidence="1 5" id="KW-0963">Cytoplasm</keyword>
<comment type="similarity">
    <text evidence="5 6">Belongs to the XseA family.</text>
</comment>
<dbReference type="HAMAP" id="MF_00378">
    <property type="entry name" value="Exonuc_7_L"/>
    <property type="match status" value="1"/>
</dbReference>
<dbReference type="Pfam" id="PF13742">
    <property type="entry name" value="tRNA_anti_2"/>
    <property type="match status" value="1"/>
</dbReference>
<evidence type="ECO:0000256" key="3">
    <source>
        <dbReference type="ARBA" id="ARBA00022801"/>
    </source>
</evidence>
<dbReference type="CDD" id="cd04489">
    <property type="entry name" value="ExoVII_LU_OBF"/>
    <property type="match status" value="1"/>
</dbReference>
<feature type="domain" description="Exonuclease VII large subunit C-terminal" evidence="7">
    <location>
        <begin position="312"/>
        <end position="392"/>
    </location>
</feature>
<comment type="caution">
    <text evidence="9">The sequence shown here is derived from an EMBL/GenBank/DDBJ whole genome shotgun (WGS) entry which is preliminary data.</text>
</comment>
<dbReference type="PANTHER" id="PTHR30008:SF0">
    <property type="entry name" value="EXODEOXYRIBONUCLEASE 7 LARGE SUBUNIT"/>
    <property type="match status" value="1"/>
</dbReference>
<evidence type="ECO:0000313" key="9">
    <source>
        <dbReference type="EMBL" id="MEQ2520736.1"/>
    </source>
</evidence>
<comment type="subunit">
    <text evidence="5">Heterooligomer composed of large and small subunits.</text>
</comment>
<protein>
    <recommendedName>
        <fullName evidence="5">Exodeoxyribonuclease 7 large subunit</fullName>
        <ecNumber evidence="5">3.1.11.6</ecNumber>
    </recommendedName>
    <alternativeName>
        <fullName evidence="5">Exodeoxyribonuclease VII large subunit</fullName>
        <shortName evidence="5">Exonuclease VII large subunit</shortName>
    </alternativeName>
</protein>
<evidence type="ECO:0000256" key="1">
    <source>
        <dbReference type="ARBA" id="ARBA00022490"/>
    </source>
</evidence>
<feature type="domain" description="OB-fold nucleic acid binding" evidence="8">
    <location>
        <begin position="5"/>
        <end position="100"/>
    </location>
</feature>
<evidence type="ECO:0000256" key="5">
    <source>
        <dbReference type="HAMAP-Rule" id="MF_00378"/>
    </source>
</evidence>
<sequence>MANVITVTALNRYVKTLLEHDAVLTDIALRGEISNFTNHFKTGHFYFSLRDEQCSVKAVMFRSYAQQLSFLPQNGMRVIVRGRISLFERDGAFQIYVEDLFPDGIGAMQLAFDQLKEKLEKEGLFAPEHKKALPQMPHCIGLVTSKTGAAIQDIFNVTRRRYPMAHFLLAPVNVQGSEAAPGIVDAIRRLDASGKADVIIVARGGGSREDLWVFNDERIARAAYACQTPLVSAIGHEIDFSILDFVADLRAPTPSAAAELVMPDMRAEWENLYKIYTNIRQEMHQKIHLCYNRLDSAVQAPAFSAVRLLPEQKRTSLIEKKSVLHQHVSSLQKQRRQKLAHWAELCHSLNPYSVLARGYAVVEKQGEMIKDSQKLNKGDKLHIRLEKGSTDCIVEQVYSDEVCS</sequence>
<evidence type="ECO:0000259" key="7">
    <source>
        <dbReference type="Pfam" id="PF02601"/>
    </source>
</evidence>
<dbReference type="RefSeq" id="WP_349216281.1">
    <property type="nucleotide sequence ID" value="NZ_JBBMFA010000095.1"/>
</dbReference>
<gene>
    <name evidence="5 9" type="primary">xseA</name>
    <name evidence="9" type="ORF">WMO24_09885</name>
</gene>
<proteinExistence type="inferred from homology"/>
<dbReference type="EMBL" id="JBBMFA010000095">
    <property type="protein sequence ID" value="MEQ2520736.1"/>
    <property type="molecule type" value="Genomic_DNA"/>
</dbReference>
<dbReference type="Pfam" id="PF02601">
    <property type="entry name" value="Exonuc_VII_L"/>
    <property type="match status" value="2"/>
</dbReference>
<evidence type="ECO:0000259" key="8">
    <source>
        <dbReference type="Pfam" id="PF13742"/>
    </source>
</evidence>
<keyword evidence="10" id="KW-1185">Reference proteome</keyword>
<keyword evidence="4 5" id="KW-0269">Exonuclease</keyword>
<keyword evidence="2 5" id="KW-0540">Nuclease</keyword>
<dbReference type="InterPro" id="IPR020579">
    <property type="entry name" value="Exonuc_VII_lsu_C"/>
</dbReference>
<evidence type="ECO:0000256" key="2">
    <source>
        <dbReference type="ARBA" id="ARBA00022722"/>
    </source>
</evidence>
<evidence type="ECO:0000256" key="4">
    <source>
        <dbReference type="ARBA" id="ARBA00022839"/>
    </source>
</evidence>
<evidence type="ECO:0000313" key="10">
    <source>
        <dbReference type="Proteomes" id="UP001477672"/>
    </source>
</evidence>
<dbReference type="InterPro" id="IPR025824">
    <property type="entry name" value="OB-fold_nuc-bd_dom"/>
</dbReference>
<organism evidence="9 10">
    <name type="scientific">Ruthenibacterium intestinale</name>
    <dbReference type="NCBI Taxonomy" id="3133163"/>
    <lineage>
        <taxon>Bacteria</taxon>
        <taxon>Bacillati</taxon>
        <taxon>Bacillota</taxon>
        <taxon>Clostridia</taxon>
        <taxon>Eubacteriales</taxon>
        <taxon>Oscillospiraceae</taxon>
        <taxon>Ruthenibacterium</taxon>
    </lineage>
</organism>
<dbReference type="InterPro" id="IPR003753">
    <property type="entry name" value="Exonuc_VII_L"/>
</dbReference>
<reference evidence="9 10" key="1">
    <citation type="submission" date="2024-03" db="EMBL/GenBank/DDBJ databases">
        <title>Human intestinal bacterial collection.</title>
        <authorList>
            <person name="Pauvert C."/>
            <person name="Hitch T.C.A."/>
            <person name="Clavel T."/>
        </authorList>
    </citation>
    <scope>NUCLEOTIDE SEQUENCE [LARGE SCALE GENOMIC DNA]</scope>
    <source>
        <strain evidence="9 10">CLA-JM-H11</strain>
    </source>
</reference>
<dbReference type="PANTHER" id="PTHR30008">
    <property type="entry name" value="EXODEOXYRIBONUCLEASE 7 LARGE SUBUNIT"/>
    <property type="match status" value="1"/>
</dbReference>
<dbReference type="GO" id="GO:0008855">
    <property type="term" value="F:exodeoxyribonuclease VII activity"/>
    <property type="evidence" value="ECO:0007669"/>
    <property type="project" value="UniProtKB-EC"/>
</dbReference>
<comment type="subcellular location">
    <subcellularLocation>
        <location evidence="5 6">Cytoplasm</location>
    </subcellularLocation>
</comment>
<evidence type="ECO:0000256" key="6">
    <source>
        <dbReference type="RuleBase" id="RU004355"/>
    </source>
</evidence>
<accession>A0ABV1GFY0</accession>
<comment type="function">
    <text evidence="5">Bidirectionally degrades single-stranded DNA into large acid-insoluble oligonucleotides, which are then degraded further into small acid-soluble oligonucleotides.</text>
</comment>
<dbReference type="Proteomes" id="UP001477672">
    <property type="component" value="Unassembled WGS sequence"/>
</dbReference>
<name>A0ABV1GFY0_9FIRM</name>
<feature type="domain" description="Exonuclease VII large subunit C-terminal" evidence="7">
    <location>
        <begin position="124"/>
        <end position="302"/>
    </location>
</feature>
<dbReference type="NCBIfam" id="TIGR00237">
    <property type="entry name" value="xseA"/>
    <property type="match status" value="1"/>
</dbReference>